<accession>A0A7R9LCK5</accession>
<dbReference type="OrthoDB" id="6509206at2759"/>
<reference evidence="1" key="1">
    <citation type="submission" date="2020-11" db="EMBL/GenBank/DDBJ databases">
        <authorList>
            <person name="Tran Van P."/>
        </authorList>
    </citation>
    <scope>NUCLEOTIDE SEQUENCE</scope>
</reference>
<name>A0A7R9LCK5_9ACAR</name>
<proteinExistence type="predicted"/>
<dbReference type="EMBL" id="CAJPIZ010021813">
    <property type="protein sequence ID" value="CAG2117745.1"/>
    <property type="molecule type" value="Genomic_DNA"/>
</dbReference>
<evidence type="ECO:0000313" key="2">
    <source>
        <dbReference type="Proteomes" id="UP000759131"/>
    </source>
</evidence>
<keyword evidence="2" id="KW-1185">Reference proteome</keyword>
<evidence type="ECO:0000313" key="1">
    <source>
        <dbReference type="EMBL" id="CAD7639195.1"/>
    </source>
</evidence>
<protein>
    <submittedName>
        <fullName evidence="1">Uncharacterized protein</fullName>
    </submittedName>
</protein>
<dbReference type="Proteomes" id="UP000759131">
    <property type="component" value="Unassembled WGS sequence"/>
</dbReference>
<gene>
    <name evidence="1" type="ORF">OSB1V03_LOCUS17698</name>
</gene>
<organism evidence="1">
    <name type="scientific">Medioppia subpectinata</name>
    <dbReference type="NCBI Taxonomy" id="1979941"/>
    <lineage>
        <taxon>Eukaryota</taxon>
        <taxon>Metazoa</taxon>
        <taxon>Ecdysozoa</taxon>
        <taxon>Arthropoda</taxon>
        <taxon>Chelicerata</taxon>
        <taxon>Arachnida</taxon>
        <taxon>Acari</taxon>
        <taxon>Acariformes</taxon>
        <taxon>Sarcoptiformes</taxon>
        <taxon>Oribatida</taxon>
        <taxon>Brachypylina</taxon>
        <taxon>Oppioidea</taxon>
        <taxon>Oppiidae</taxon>
        <taxon>Medioppia</taxon>
    </lineage>
</organism>
<dbReference type="EMBL" id="OC876388">
    <property type="protein sequence ID" value="CAD7639195.1"/>
    <property type="molecule type" value="Genomic_DNA"/>
</dbReference>
<sequence>MSLVMLEISALMVYQKLEKNLLRNLTFSTEVTCNGYHSWETSFAYDILVDGKLEKLPITKLAVYFSYLNGDMYEVNTGTVTEGRCAGDVFFSANAYVANDQDGCAGTKGAAAFTIRYIEGRLTGPKCGAICTLDTGLITLNPPVRNN</sequence>
<dbReference type="AlphaFoldDB" id="A0A7R9LCK5"/>